<dbReference type="PANTHER" id="PTHR30154">
    <property type="entry name" value="LEUCINE-RESPONSIVE REGULATORY PROTEIN"/>
    <property type="match status" value="1"/>
</dbReference>
<dbReference type="CDD" id="cd00090">
    <property type="entry name" value="HTH_ARSR"/>
    <property type="match status" value="1"/>
</dbReference>
<dbReference type="InterPro" id="IPR011008">
    <property type="entry name" value="Dimeric_a/b-barrel"/>
</dbReference>
<keyword evidence="3" id="KW-0804">Transcription</keyword>
<dbReference type="Pfam" id="PF01037">
    <property type="entry name" value="AsnC_trans_reg"/>
    <property type="match status" value="1"/>
</dbReference>
<gene>
    <name evidence="5" type="ORF">DK869_02730</name>
</gene>
<dbReference type="InterPro" id="IPR019885">
    <property type="entry name" value="Tscrpt_reg_HTH_AsnC-type_CS"/>
</dbReference>
<dbReference type="Gene3D" id="3.30.70.920">
    <property type="match status" value="1"/>
</dbReference>
<dbReference type="GO" id="GO:0043565">
    <property type="term" value="F:sequence-specific DNA binding"/>
    <property type="evidence" value="ECO:0007669"/>
    <property type="project" value="InterPro"/>
</dbReference>
<evidence type="ECO:0000259" key="4">
    <source>
        <dbReference type="PROSITE" id="PS50956"/>
    </source>
</evidence>
<reference evidence="5 6" key="1">
    <citation type="submission" date="2018-05" db="EMBL/GenBank/DDBJ databases">
        <title>Reference genomes for bee gut microbiota database.</title>
        <authorList>
            <person name="Ellegaard K.M."/>
        </authorList>
    </citation>
    <scope>NUCLEOTIDE SEQUENCE [LARGE SCALE GENOMIC DNA]</scope>
    <source>
        <strain evidence="5 6">ESL0284</strain>
    </source>
</reference>
<dbReference type="InterPro" id="IPR000485">
    <property type="entry name" value="AsnC-type_HTH_dom"/>
</dbReference>
<dbReference type="AlphaFoldDB" id="A0A318N3V6"/>
<protein>
    <submittedName>
        <fullName evidence="5">AsnC family transcriptional regulator</fullName>
    </submittedName>
</protein>
<evidence type="ECO:0000313" key="5">
    <source>
        <dbReference type="EMBL" id="PXZ01927.1"/>
    </source>
</evidence>
<dbReference type="OrthoDB" id="9813313at2"/>
<dbReference type="SUPFAM" id="SSF46785">
    <property type="entry name" value="Winged helix' DNA-binding domain"/>
    <property type="match status" value="1"/>
</dbReference>
<dbReference type="Gene3D" id="1.10.10.10">
    <property type="entry name" value="Winged helix-like DNA-binding domain superfamily/Winged helix DNA-binding domain"/>
    <property type="match status" value="1"/>
</dbReference>
<organism evidence="5 6">
    <name type="scientific">Commensalibacter melissae</name>
    <dbReference type="NCBI Taxonomy" id="2070537"/>
    <lineage>
        <taxon>Bacteria</taxon>
        <taxon>Pseudomonadati</taxon>
        <taxon>Pseudomonadota</taxon>
        <taxon>Alphaproteobacteria</taxon>
        <taxon>Acetobacterales</taxon>
        <taxon>Acetobacteraceae</taxon>
    </lineage>
</organism>
<keyword evidence="1" id="KW-0805">Transcription regulation</keyword>
<comment type="caution">
    <text evidence="5">The sequence shown here is derived from an EMBL/GenBank/DDBJ whole genome shotgun (WGS) entry which is preliminary data.</text>
</comment>
<dbReference type="GO" id="GO:0005829">
    <property type="term" value="C:cytosol"/>
    <property type="evidence" value="ECO:0007669"/>
    <property type="project" value="TreeGrafter"/>
</dbReference>
<accession>A0A318N3V6</accession>
<sequence>MNQAADLDKIDWLILDELQKDGRITNIELAQRVGISAPPCLRRVRRLETMGVIQSYHADIDMKSVGWCLSVFVLVGLDSQKEAILKEFEKEMADIPEVRECHMVRGGVDFLIRFIARNTEDENRITHELITHPHIARVQTLQVIHTSFNRHGVPLEYDHPDISK</sequence>
<dbReference type="InterPro" id="IPR019888">
    <property type="entry name" value="Tscrpt_reg_AsnC-like"/>
</dbReference>
<dbReference type="Proteomes" id="UP000247565">
    <property type="component" value="Unassembled WGS sequence"/>
</dbReference>
<dbReference type="PRINTS" id="PR00033">
    <property type="entry name" value="HTHASNC"/>
</dbReference>
<dbReference type="PANTHER" id="PTHR30154:SF34">
    <property type="entry name" value="TRANSCRIPTIONAL REGULATOR AZLB"/>
    <property type="match status" value="1"/>
</dbReference>
<dbReference type="InterPro" id="IPR019887">
    <property type="entry name" value="Tscrpt_reg_AsnC/Lrp_C"/>
</dbReference>
<dbReference type="GO" id="GO:0006355">
    <property type="term" value="P:regulation of DNA-templated transcription"/>
    <property type="evidence" value="ECO:0007669"/>
    <property type="project" value="UniProtKB-ARBA"/>
</dbReference>
<keyword evidence="2" id="KW-0238">DNA-binding</keyword>
<dbReference type="InterPro" id="IPR036390">
    <property type="entry name" value="WH_DNA-bd_sf"/>
</dbReference>
<dbReference type="GO" id="GO:0043200">
    <property type="term" value="P:response to amino acid"/>
    <property type="evidence" value="ECO:0007669"/>
    <property type="project" value="TreeGrafter"/>
</dbReference>
<dbReference type="PROSITE" id="PS00519">
    <property type="entry name" value="HTH_ASNC_1"/>
    <property type="match status" value="1"/>
</dbReference>
<keyword evidence="6" id="KW-1185">Reference proteome</keyword>
<dbReference type="FunFam" id="1.10.10.10:FF:000186">
    <property type="entry name" value="AsnC family transcriptional regulator"/>
    <property type="match status" value="1"/>
</dbReference>
<dbReference type="InterPro" id="IPR011991">
    <property type="entry name" value="ArsR-like_HTH"/>
</dbReference>
<dbReference type="SMART" id="SM00344">
    <property type="entry name" value="HTH_ASNC"/>
    <property type="match status" value="1"/>
</dbReference>
<evidence type="ECO:0000256" key="2">
    <source>
        <dbReference type="ARBA" id="ARBA00023125"/>
    </source>
</evidence>
<dbReference type="Pfam" id="PF13412">
    <property type="entry name" value="HTH_24"/>
    <property type="match status" value="1"/>
</dbReference>
<dbReference type="InterPro" id="IPR036388">
    <property type="entry name" value="WH-like_DNA-bd_sf"/>
</dbReference>
<evidence type="ECO:0000313" key="6">
    <source>
        <dbReference type="Proteomes" id="UP000247565"/>
    </source>
</evidence>
<feature type="domain" description="HTH asnC-type" evidence="4">
    <location>
        <begin position="7"/>
        <end position="78"/>
    </location>
</feature>
<evidence type="ECO:0000256" key="1">
    <source>
        <dbReference type="ARBA" id="ARBA00023015"/>
    </source>
</evidence>
<dbReference type="EMBL" id="QGLT01000001">
    <property type="protein sequence ID" value="PXZ01927.1"/>
    <property type="molecule type" value="Genomic_DNA"/>
</dbReference>
<dbReference type="PROSITE" id="PS50956">
    <property type="entry name" value="HTH_ASNC_2"/>
    <property type="match status" value="1"/>
</dbReference>
<evidence type="ECO:0000256" key="3">
    <source>
        <dbReference type="ARBA" id="ARBA00023163"/>
    </source>
</evidence>
<proteinExistence type="predicted"/>
<name>A0A318N3V6_9PROT</name>
<dbReference type="GeneID" id="83703389"/>
<dbReference type="RefSeq" id="WP_110438445.1">
    <property type="nucleotide sequence ID" value="NZ_CP033087.1"/>
</dbReference>
<dbReference type="SUPFAM" id="SSF54909">
    <property type="entry name" value="Dimeric alpha+beta barrel"/>
    <property type="match status" value="1"/>
</dbReference>